<proteinExistence type="predicted"/>
<evidence type="ECO:0000313" key="2">
    <source>
        <dbReference type="Proteomes" id="UP000299102"/>
    </source>
</evidence>
<organism evidence="1 2">
    <name type="scientific">Eumeta variegata</name>
    <name type="common">Bagworm moth</name>
    <name type="synonym">Eumeta japonica</name>
    <dbReference type="NCBI Taxonomy" id="151549"/>
    <lineage>
        <taxon>Eukaryota</taxon>
        <taxon>Metazoa</taxon>
        <taxon>Ecdysozoa</taxon>
        <taxon>Arthropoda</taxon>
        <taxon>Hexapoda</taxon>
        <taxon>Insecta</taxon>
        <taxon>Pterygota</taxon>
        <taxon>Neoptera</taxon>
        <taxon>Endopterygota</taxon>
        <taxon>Lepidoptera</taxon>
        <taxon>Glossata</taxon>
        <taxon>Ditrysia</taxon>
        <taxon>Tineoidea</taxon>
        <taxon>Psychidae</taxon>
        <taxon>Oiketicinae</taxon>
        <taxon>Eumeta</taxon>
    </lineage>
</organism>
<accession>A0A4C1Y2S3</accession>
<dbReference type="EMBL" id="BGZK01001026">
    <property type="protein sequence ID" value="GBP68857.1"/>
    <property type="molecule type" value="Genomic_DNA"/>
</dbReference>
<reference evidence="1 2" key="1">
    <citation type="journal article" date="2019" name="Commun. Biol.">
        <title>The bagworm genome reveals a unique fibroin gene that provides high tensile strength.</title>
        <authorList>
            <person name="Kono N."/>
            <person name="Nakamura H."/>
            <person name="Ohtoshi R."/>
            <person name="Tomita M."/>
            <person name="Numata K."/>
            <person name="Arakawa K."/>
        </authorList>
    </citation>
    <scope>NUCLEOTIDE SEQUENCE [LARGE SCALE GENOMIC DNA]</scope>
</reference>
<comment type="caution">
    <text evidence="1">The sequence shown here is derived from an EMBL/GenBank/DDBJ whole genome shotgun (WGS) entry which is preliminary data.</text>
</comment>
<keyword evidence="2" id="KW-1185">Reference proteome</keyword>
<name>A0A4C1Y2S3_EUMVA</name>
<dbReference type="Proteomes" id="UP000299102">
    <property type="component" value="Unassembled WGS sequence"/>
</dbReference>
<sequence>MQIGTVGVIVIQKRWQIESRTGNQIENATEVKTECRIAIRIKILTGWKSRIVPKPETKVGAGLGLTARAKHIKDEGMHSMSAWAKPEAEC</sequence>
<gene>
    <name evidence="1" type="ORF">EVAR_46174_1</name>
</gene>
<protein>
    <submittedName>
        <fullName evidence="1">Uncharacterized protein</fullName>
    </submittedName>
</protein>
<evidence type="ECO:0000313" key="1">
    <source>
        <dbReference type="EMBL" id="GBP68857.1"/>
    </source>
</evidence>
<dbReference type="AlphaFoldDB" id="A0A4C1Y2S3"/>